<comment type="caution">
    <text evidence="2">The sequence shown here is derived from an EMBL/GenBank/DDBJ whole genome shotgun (WGS) entry which is preliminary data.</text>
</comment>
<organism evidence="2 3">
    <name type="scientific">Candidatus Cryptobacteroides faecigallinarum</name>
    <dbReference type="NCBI Taxonomy" id="2840763"/>
    <lineage>
        <taxon>Bacteria</taxon>
        <taxon>Pseudomonadati</taxon>
        <taxon>Bacteroidota</taxon>
        <taxon>Bacteroidia</taxon>
        <taxon>Bacteroidales</taxon>
        <taxon>Candidatus Cryptobacteroides</taxon>
    </lineage>
</organism>
<evidence type="ECO:0000256" key="1">
    <source>
        <dbReference type="SAM" id="SignalP"/>
    </source>
</evidence>
<feature type="signal peptide" evidence="1">
    <location>
        <begin position="1"/>
        <end position="20"/>
    </location>
</feature>
<evidence type="ECO:0000313" key="3">
    <source>
        <dbReference type="Proteomes" id="UP000823757"/>
    </source>
</evidence>
<gene>
    <name evidence="2" type="ORF">IAB91_00290</name>
</gene>
<accession>A0A9D9NHE4</accession>
<feature type="chain" id="PRO_5038594279" description="Outer membrane protein beta-barrel domain-containing protein" evidence="1">
    <location>
        <begin position="21"/>
        <end position="158"/>
    </location>
</feature>
<evidence type="ECO:0008006" key="4">
    <source>
        <dbReference type="Google" id="ProtNLM"/>
    </source>
</evidence>
<reference evidence="2" key="2">
    <citation type="journal article" date="2021" name="PeerJ">
        <title>Extensive microbial diversity within the chicken gut microbiome revealed by metagenomics and culture.</title>
        <authorList>
            <person name="Gilroy R."/>
            <person name="Ravi A."/>
            <person name="Getino M."/>
            <person name="Pursley I."/>
            <person name="Horton D.L."/>
            <person name="Alikhan N.F."/>
            <person name="Baker D."/>
            <person name="Gharbi K."/>
            <person name="Hall N."/>
            <person name="Watson M."/>
            <person name="Adriaenssens E.M."/>
            <person name="Foster-Nyarko E."/>
            <person name="Jarju S."/>
            <person name="Secka A."/>
            <person name="Antonio M."/>
            <person name="Oren A."/>
            <person name="Chaudhuri R.R."/>
            <person name="La Ragione R."/>
            <person name="Hildebrand F."/>
            <person name="Pallen M.J."/>
        </authorList>
    </citation>
    <scope>NUCLEOTIDE SEQUENCE</scope>
    <source>
        <strain evidence="2">B1-13419</strain>
    </source>
</reference>
<protein>
    <recommendedName>
        <fullName evidence="4">Outer membrane protein beta-barrel domain-containing protein</fullName>
    </recommendedName>
</protein>
<evidence type="ECO:0000313" key="2">
    <source>
        <dbReference type="EMBL" id="MBO8473716.1"/>
    </source>
</evidence>
<sequence>MKKIILIAALVFGVAFAASAQPRAVGGRLMYGIEASYQHYVGGENFVEADLGLFTLNALQATATYNFMLAQPAWTARGEWGVYAGPGATLGLNYAGRRNEFVFAAVGQVGLEYTFWFPLQLSVDLRPQIGIAAGNGGVRFYNDGMLGFVPTIGVRYRF</sequence>
<keyword evidence="1" id="KW-0732">Signal</keyword>
<proteinExistence type="predicted"/>
<reference evidence="2" key="1">
    <citation type="submission" date="2020-10" db="EMBL/GenBank/DDBJ databases">
        <authorList>
            <person name="Gilroy R."/>
        </authorList>
    </citation>
    <scope>NUCLEOTIDE SEQUENCE</scope>
    <source>
        <strain evidence="2">B1-13419</strain>
    </source>
</reference>
<dbReference type="AlphaFoldDB" id="A0A9D9NHE4"/>
<dbReference type="EMBL" id="JADIMD010000003">
    <property type="protein sequence ID" value="MBO8473716.1"/>
    <property type="molecule type" value="Genomic_DNA"/>
</dbReference>
<dbReference type="Proteomes" id="UP000823757">
    <property type="component" value="Unassembled WGS sequence"/>
</dbReference>
<name>A0A9D9NHE4_9BACT</name>